<keyword evidence="2" id="KW-1185">Reference proteome</keyword>
<dbReference type="Gene3D" id="3.40.50.720">
    <property type="entry name" value="NAD(P)-binding Rossmann-like Domain"/>
    <property type="match status" value="1"/>
</dbReference>
<dbReference type="EMBL" id="WTXG01000071">
    <property type="protein sequence ID" value="KAI0294642.1"/>
    <property type="molecule type" value="Genomic_DNA"/>
</dbReference>
<sequence length="247" mass="26945">MSLDNIIGFDENLPVSYRNDVYSAIDSKPLYASQSYKGKVVLVTGASRGIGQETALQYARAGASLAIVSRNEESLNETRDAILSAASEATRQSGAEAAVQKVLERFERLDILIDNAGFISVLGTCKKKEKNRPGCVVDLFRAFEVNIRGLCDPRIKKGQGYIVALSTVGAQLRIPGSSHAVNRLVGFNIPSVRAFALAPGFVPTRLGHGRPSWFYSANWDIAEVERDWKDLIVQEGGLINKLYIPSV</sequence>
<dbReference type="PRINTS" id="PR00081">
    <property type="entry name" value="GDHRDH"/>
</dbReference>
<gene>
    <name evidence="1" type="ORF">B0F90DRAFT_1756243</name>
</gene>
<evidence type="ECO:0000313" key="2">
    <source>
        <dbReference type="Proteomes" id="UP001203297"/>
    </source>
</evidence>
<comment type="caution">
    <text evidence="1">The sequence shown here is derived from an EMBL/GenBank/DDBJ whole genome shotgun (WGS) entry which is preliminary data.</text>
</comment>
<evidence type="ECO:0000313" key="1">
    <source>
        <dbReference type="EMBL" id="KAI0294642.1"/>
    </source>
</evidence>
<name>A0AAD4LYM5_9AGAM</name>
<accession>A0AAD4LYM5</accession>
<dbReference type="PANTHER" id="PTHR43975:SF2">
    <property type="entry name" value="EG:BACR7A4.14 PROTEIN-RELATED"/>
    <property type="match status" value="1"/>
</dbReference>
<dbReference type="AlphaFoldDB" id="A0AAD4LYM5"/>
<protein>
    <recommendedName>
        <fullName evidence="3">NAD(P)-binding protein</fullName>
    </recommendedName>
</protein>
<dbReference type="InterPro" id="IPR002347">
    <property type="entry name" value="SDR_fam"/>
</dbReference>
<dbReference type="Pfam" id="PF00106">
    <property type="entry name" value="adh_short"/>
    <property type="match status" value="1"/>
</dbReference>
<dbReference type="SUPFAM" id="SSF51735">
    <property type="entry name" value="NAD(P)-binding Rossmann-fold domains"/>
    <property type="match status" value="1"/>
</dbReference>
<evidence type="ECO:0008006" key="3">
    <source>
        <dbReference type="Google" id="ProtNLM"/>
    </source>
</evidence>
<dbReference type="PANTHER" id="PTHR43975">
    <property type="entry name" value="ZGC:101858"/>
    <property type="match status" value="1"/>
</dbReference>
<reference evidence="1" key="1">
    <citation type="journal article" date="2022" name="New Phytol.">
        <title>Evolutionary transition to the ectomycorrhizal habit in the genomes of a hyperdiverse lineage of mushroom-forming fungi.</title>
        <authorList>
            <person name="Looney B."/>
            <person name="Miyauchi S."/>
            <person name="Morin E."/>
            <person name="Drula E."/>
            <person name="Courty P.E."/>
            <person name="Kohler A."/>
            <person name="Kuo A."/>
            <person name="LaButti K."/>
            <person name="Pangilinan J."/>
            <person name="Lipzen A."/>
            <person name="Riley R."/>
            <person name="Andreopoulos W."/>
            <person name="He G."/>
            <person name="Johnson J."/>
            <person name="Nolan M."/>
            <person name="Tritt A."/>
            <person name="Barry K.W."/>
            <person name="Grigoriev I.V."/>
            <person name="Nagy L.G."/>
            <person name="Hibbett D."/>
            <person name="Henrissat B."/>
            <person name="Matheny P.B."/>
            <person name="Labbe J."/>
            <person name="Martin F.M."/>
        </authorList>
    </citation>
    <scope>NUCLEOTIDE SEQUENCE</scope>
    <source>
        <strain evidence="1">BPL690</strain>
    </source>
</reference>
<dbReference type="Proteomes" id="UP001203297">
    <property type="component" value="Unassembled WGS sequence"/>
</dbReference>
<dbReference type="InterPro" id="IPR036291">
    <property type="entry name" value="NAD(P)-bd_dom_sf"/>
</dbReference>
<proteinExistence type="predicted"/>
<organism evidence="1 2">
    <name type="scientific">Multifurca ochricompacta</name>
    <dbReference type="NCBI Taxonomy" id="376703"/>
    <lineage>
        <taxon>Eukaryota</taxon>
        <taxon>Fungi</taxon>
        <taxon>Dikarya</taxon>
        <taxon>Basidiomycota</taxon>
        <taxon>Agaricomycotina</taxon>
        <taxon>Agaricomycetes</taxon>
        <taxon>Russulales</taxon>
        <taxon>Russulaceae</taxon>
        <taxon>Multifurca</taxon>
    </lineage>
</organism>